<dbReference type="EMBL" id="QKNY01000013">
    <property type="protein sequence ID" value="RJX42658.1"/>
    <property type="molecule type" value="Genomic_DNA"/>
</dbReference>
<dbReference type="Proteomes" id="UP000276588">
    <property type="component" value="Unassembled WGS sequence"/>
</dbReference>
<organism evidence="1 2">
    <name type="scientific">Halonotius aquaticus</name>
    <dbReference type="NCBI Taxonomy" id="2216978"/>
    <lineage>
        <taxon>Archaea</taxon>
        <taxon>Methanobacteriati</taxon>
        <taxon>Methanobacteriota</taxon>
        <taxon>Stenosarchaea group</taxon>
        <taxon>Halobacteria</taxon>
        <taxon>Halobacteriales</taxon>
        <taxon>Haloferacaceae</taxon>
        <taxon>Halonotius</taxon>
    </lineage>
</organism>
<evidence type="ECO:0000313" key="2">
    <source>
        <dbReference type="Proteomes" id="UP000276588"/>
    </source>
</evidence>
<keyword evidence="2" id="KW-1185">Reference proteome</keyword>
<evidence type="ECO:0008006" key="3">
    <source>
        <dbReference type="Google" id="ProtNLM"/>
    </source>
</evidence>
<proteinExistence type="predicted"/>
<accession>A0A3A6PMF6</accession>
<dbReference type="AlphaFoldDB" id="A0A3A6PMF6"/>
<protein>
    <recommendedName>
        <fullName evidence="3">DUF4235 domain-containing protein</fullName>
    </recommendedName>
</protein>
<reference evidence="1 2" key="1">
    <citation type="submission" date="2018-06" db="EMBL/GenBank/DDBJ databases">
        <title>Halonotius sp. F13-13 a new haloarchaeeon isolated from a solar saltern from Isla Cristina, Huelva, Spain.</title>
        <authorList>
            <person name="Duran-Viseras A."/>
            <person name="Sanchez-Porro C."/>
            <person name="Ventosa A."/>
        </authorList>
    </citation>
    <scope>NUCLEOTIDE SEQUENCE [LARGE SCALE GENOMIC DNA]</scope>
    <source>
        <strain evidence="1 2">F13-13</strain>
    </source>
</reference>
<sequence>MGVMNTDRCRKVGSLMAIGQGIVTALAPGLSAKLTKKLVGKNFENADALEAKPAYRRQTRAFGIGLAAAGIAGYVIEHVAADTASDDTDE</sequence>
<comment type="caution">
    <text evidence="1">The sequence shown here is derived from an EMBL/GenBank/DDBJ whole genome shotgun (WGS) entry which is preliminary data.</text>
</comment>
<gene>
    <name evidence="1" type="ORF">DM826_08140</name>
</gene>
<evidence type="ECO:0000313" key="1">
    <source>
        <dbReference type="EMBL" id="RJX42658.1"/>
    </source>
</evidence>
<dbReference type="OrthoDB" id="163843at2157"/>
<name>A0A3A6PMF6_9EURY</name>